<evidence type="ECO:0000313" key="2">
    <source>
        <dbReference type="Proteomes" id="UP001150942"/>
    </source>
</evidence>
<dbReference type="EMBL" id="JAPQKQ010000003">
    <property type="protein sequence ID" value="KAJ5202885.1"/>
    <property type="molecule type" value="Genomic_DNA"/>
</dbReference>
<proteinExistence type="predicted"/>
<reference evidence="1" key="1">
    <citation type="submission" date="2022-11" db="EMBL/GenBank/DDBJ databases">
        <authorList>
            <person name="Petersen C."/>
        </authorList>
    </citation>
    <scope>NUCLEOTIDE SEQUENCE</scope>
    <source>
        <strain evidence="1">IBT 20477</strain>
    </source>
</reference>
<dbReference type="Proteomes" id="UP001150942">
    <property type="component" value="Unassembled WGS sequence"/>
</dbReference>
<dbReference type="AlphaFoldDB" id="A0A9W9MKJ6"/>
<accession>A0A9W9MKJ6</accession>
<comment type="caution">
    <text evidence="1">The sequence shown here is derived from an EMBL/GenBank/DDBJ whole genome shotgun (WGS) entry which is preliminary data.</text>
</comment>
<organism evidence="1 2">
    <name type="scientific">Penicillium cf. viridicatum</name>
    <dbReference type="NCBI Taxonomy" id="2972119"/>
    <lineage>
        <taxon>Eukaryota</taxon>
        <taxon>Fungi</taxon>
        <taxon>Dikarya</taxon>
        <taxon>Ascomycota</taxon>
        <taxon>Pezizomycotina</taxon>
        <taxon>Eurotiomycetes</taxon>
        <taxon>Eurotiomycetidae</taxon>
        <taxon>Eurotiales</taxon>
        <taxon>Aspergillaceae</taxon>
        <taxon>Penicillium</taxon>
    </lineage>
</organism>
<dbReference type="OrthoDB" id="4365268at2759"/>
<sequence length="176" mass="19520">MNGGVYEPLAVPIARSYPITTVQYNALSQVGSLRGFGAQKLPGAPSAASKRQPESATNWIHMSNAMMVTALMKTIRTFCELYEQEVPYIPVTRAECEPSKYLVCSSSPIPMRSRAVYHFHMTAGGIDDESPKGSYRLPWRFSQSTLCISHVLMCLPDTKPKPQWAYTTVCLGIRTP</sequence>
<evidence type="ECO:0000313" key="1">
    <source>
        <dbReference type="EMBL" id="KAJ5202885.1"/>
    </source>
</evidence>
<keyword evidence="2" id="KW-1185">Reference proteome</keyword>
<name>A0A9W9MKJ6_9EURO</name>
<protein>
    <submittedName>
        <fullName evidence="1">Uncharacterized protein</fullName>
    </submittedName>
</protein>
<reference evidence="1" key="2">
    <citation type="journal article" date="2023" name="IMA Fungus">
        <title>Comparative genomic study of the Penicillium genus elucidates a diverse pangenome and 15 lateral gene transfer events.</title>
        <authorList>
            <person name="Petersen C."/>
            <person name="Sorensen T."/>
            <person name="Nielsen M.R."/>
            <person name="Sondergaard T.E."/>
            <person name="Sorensen J.L."/>
            <person name="Fitzpatrick D.A."/>
            <person name="Frisvad J.C."/>
            <person name="Nielsen K.L."/>
        </authorList>
    </citation>
    <scope>NUCLEOTIDE SEQUENCE</scope>
    <source>
        <strain evidence="1">IBT 20477</strain>
    </source>
</reference>
<gene>
    <name evidence="1" type="ORF">N7449_004964</name>
</gene>